<dbReference type="RefSeq" id="WP_251872270.1">
    <property type="nucleotide sequence ID" value="NZ_CP098755.1"/>
</dbReference>
<evidence type="ECO:0000313" key="1">
    <source>
        <dbReference type="EMBL" id="USG65166.1"/>
    </source>
</evidence>
<sequence>MIDVSEVITDPDFAQTYVVYRQSGEWVRGDWEASAEKQIRVTGVITVADAKTLEQLPEGDRVTGLMCFYATQELFQTREEGTSDQIEWRGERYRVKQVFPYGDYGYWKAVAQRMEGD</sequence>
<name>A0ABY4WDB3_9BACL</name>
<protein>
    <submittedName>
        <fullName evidence="1">Uncharacterized protein</fullName>
    </submittedName>
</protein>
<reference evidence="1" key="1">
    <citation type="submission" date="2022-06" db="EMBL/GenBank/DDBJ databases">
        <title>Genome sequencing of Brevibacillus sp. BB3-R1.</title>
        <authorList>
            <person name="Heo J."/>
            <person name="Lee D."/>
            <person name="Won M."/>
            <person name="Han B.-H."/>
            <person name="Hong S.-B."/>
            <person name="Kwon S.-W."/>
        </authorList>
    </citation>
    <scope>NUCLEOTIDE SEQUENCE</scope>
    <source>
        <strain evidence="1">BB3-R1</strain>
    </source>
</reference>
<accession>A0ABY4WDB3</accession>
<dbReference type="Proteomes" id="UP001056500">
    <property type="component" value="Chromosome"/>
</dbReference>
<proteinExistence type="predicted"/>
<evidence type="ECO:0000313" key="2">
    <source>
        <dbReference type="Proteomes" id="UP001056500"/>
    </source>
</evidence>
<organism evidence="1 2">
    <name type="scientific">Brevibacillus ruminantium</name>
    <dbReference type="NCBI Taxonomy" id="2950604"/>
    <lineage>
        <taxon>Bacteria</taxon>
        <taxon>Bacillati</taxon>
        <taxon>Bacillota</taxon>
        <taxon>Bacilli</taxon>
        <taxon>Bacillales</taxon>
        <taxon>Paenibacillaceae</taxon>
        <taxon>Brevibacillus</taxon>
    </lineage>
</organism>
<keyword evidence="2" id="KW-1185">Reference proteome</keyword>
<gene>
    <name evidence="1" type="ORF">NDK47_24085</name>
</gene>
<dbReference type="EMBL" id="CP098755">
    <property type="protein sequence ID" value="USG65166.1"/>
    <property type="molecule type" value="Genomic_DNA"/>
</dbReference>